<accession>A0A430JDY7</accession>
<dbReference type="Proteomes" id="UP000276128">
    <property type="component" value="Unassembled WGS sequence"/>
</dbReference>
<dbReference type="GO" id="GO:0046872">
    <property type="term" value="F:metal ion binding"/>
    <property type="evidence" value="ECO:0007669"/>
    <property type="project" value="InterPro"/>
</dbReference>
<evidence type="ECO:0000256" key="1">
    <source>
        <dbReference type="PROSITE-ProRule" id="PRU00409"/>
    </source>
</evidence>
<sequence length="458" mass="50629">MTRTKVGVSIQSPSIYLDDRTVVLSEGIARKWKVPSNQPMTLRFGSSIHDVRVVTAKVSNCLRVDPKLASRLGLHQGAKVNLHYKQQANTLSVGPLIGVMISRVYAGSPSRPFGAITAFCRELTTACEQAGAVVYFFPPQEMHANAQSIAAYSYSGGSWTKKTFPIPNVIYNRLTSRRYENMPNVQQFLKDAKTNHGTHIFNEKYLNKTEVFDALRKDSSLHRYLPESHLFKNYTMLRSMASRHPVLFLKPITGSLGKGIIRIRREAGDVFTAHSTTLSGVRRQTFPSLSAAFQAIAGKLRAQRYQIQQGLNLITAEGNPIDFRALVQRGATGQWEITSIVGRIAGSQHFVSNLARGGSLSTVPTALAKAGFSPENRSAIKKRLRKAALDIAKGVETQIQSHFGELGIDLAVDTSGRVWLLEVNSKPSKDDNTALNADKKIRPSVKTLVKYARYLAKF</sequence>
<dbReference type="OrthoDB" id="7869153at2"/>
<protein>
    <submittedName>
        <fullName evidence="3">YheC/YheD family protein</fullName>
    </submittedName>
</protein>
<organism evidence="3 4">
    <name type="scientific">Paenibacillus whitsoniae</name>
    <dbReference type="NCBI Taxonomy" id="2496558"/>
    <lineage>
        <taxon>Bacteria</taxon>
        <taxon>Bacillati</taxon>
        <taxon>Bacillota</taxon>
        <taxon>Bacilli</taxon>
        <taxon>Bacillales</taxon>
        <taxon>Paenibacillaceae</taxon>
        <taxon>Paenibacillus</taxon>
    </lineage>
</organism>
<dbReference type="Gene3D" id="3.30.470.20">
    <property type="entry name" value="ATP-grasp fold, B domain"/>
    <property type="match status" value="1"/>
</dbReference>
<dbReference type="AlphaFoldDB" id="A0A430JDY7"/>
<dbReference type="SUPFAM" id="SSF56059">
    <property type="entry name" value="Glutathione synthetase ATP-binding domain-like"/>
    <property type="match status" value="1"/>
</dbReference>
<dbReference type="PROSITE" id="PS50975">
    <property type="entry name" value="ATP_GRASP"/>
    <property type="match status" value="1"/>
</dbReference>
<name>A0A430JDY7_9BACL</name>
<feature type="domain" description="ATP-grasp" evidence="2">
    <location>
        <begin position="380"/>
        <end position="453"/>
    </location>
</feature>
<dbReference type="GO" id="GO:0005524">
    <property type="term" value="F:ATP binding"/>
    <property type="evidence" value="ECO:0007669"/>
    <property type="project" value="UniProtKB-UniRule"/>
</dbReference>
<proteinExistence type="predicted"/>
<evidence type="ECO:0000313" key="4">
    <source>
        <dbReference type="Proteomes" id="UP000276128"/>
    </source>
</evidence>
<keyword evidence="4" id="KW-1185">Reference proteome</keyword>
<evidence type="ECO:0000259" key="2">
    <source>
        <dbReference type="PROSITE" id="PS50975"/>
    </source>
</evidence>
<gene>
    <name evidence="3" type="ORF">EJQ19_12840</name>
</gene>
<comment type="caution">
    <text evidence="3">The sequence shown here is derived from an EMBL/GenBank/DDBJ whole genome shotgun (WGS) entry which is preliminary data.</text>
</comment>
<keyword evidence="1" id="KW-0067">ATP-binding</keyword>
<dbReference type="RefSeq" id="WP_126141627.1">
    <property type="nucleotide sequence ID" value="NZ_RXHU01000034.1"/>
</dbReference>
<dbReference type="Pfam" id="PF14398">
    <property type="entry name" value="ATPgrasp_YheCD"/>
    <property type="match status" value="1"/>
</dbReference>
<evidence type="ECO:0000313" key="3">
    <source>
        <dbReference type="EMBL" id="RTE09263.1"/>
    </source>
</evidence>
<dbReference type="InterPro" id="IPR026838">
    <property type="entry name" value="YheC/D"/>
</dbReference>
<reference evidence="3 4" key="1">
    <citation type="submission" date="2018-12" db="EMBL/GenBank/DDBJ databases">
        <title>Bacillus ochoae sp. nov., Paenibacillus whitsoniae sp. nov., Paenibacillus spiritus sp. nov. Isolated from the Mars Exploration Rover during spacecraft assembly.</title>
        <authorList>
            <person name="Seuylemezian A."/>
            <person name="Vaishampayan P."/>
        </authorList>
    </citation>
    <scope>NUCLEOTIDE SEQUENCE [LARGE SCALE GENOMIC DNA]</scope>
    <source>
        <strain evidence="3 4">MER 54</strain>
    </source>
</reference>
<dbReference type="EMBL" id="RXHU01000034">
    <property type="protein sequence ID" value="RTE09263.1"/>
    <property type="molecule type" value="Genomic_DNA"/>
</dbReference>
<keyword evidence="1" id="KW-0547">Nucleotide-binding</keyword>
<dbReference type="InterPro" id="IPR011761">
    <property type="entry name" value="ATP-grasp"/>
</dbReference>